<comment type="similarity">
    <text evidence="2">Belongs to the binding-protein-dependent transport system permease family. FecCD subfamily.</text>
</comment>
<dbReference type="Proteomes" id="UP000182135">
    <property type="component" value="Unassembled WGS sequence"/>
</dbReference>
<dbReference type="PANTHER" id="PTHR30472:SF25">
    <property type="entry name" value="ABC TRANSPORTER PERMEASE PROTEIN MJ0876-RELATED"/>
    <property type="match status" value="1"/>
</dbReference>
<evidence type="ECO:0000256" key="8">
    <source>
        <dbReference type="SAM" id="Phobius"/>
    </source>
</evidence>
<feature type="transmembrane region" description="Helical" evidence="8">
    <location>
        <begin position="61"/>
        <end position="87"/>
    </location>
</feature>
<dbReference type="AlphaFoldDB" id="A0A1I2PW70"/>
<sequence length="342" mass="36624">MNRKLNKSLKLLLIPAVILVIFMGTSIGSSYISIGEVISIIGNKLFNLPIMKGIEPKDVSIIWVIRFPRVLLAFCVGAAISVSGAVVQSILKNPLASPFTLGVSSGASLGVGAYIILGISIPVIGNLALPVIGFISGVITVFAVITFSNKVDRSLSNSTIILAGMVFSLFTNAILTTISALYSEDIKTITMWQMGSFSMKGWSYLAMGMPFFIIGILIVLKYCREMDVLSFGEEQAKSVGVETKSVKKILFTATALLTGTSVALSGTIGFIDLIIPHLVRKIFGSRHKVVIPMCMVLGGTLMVVTDMVARTIAAPSELPIGAITAIIGAPFFAYLYFNRRSR</sequence>
<feature type="transmembrane region" description="Helical" evidence="8">
    <location>
        <begin position="318"/>
        <end position="337"/>
    </location>
</feature>
<dbReference type="FunFam" id="1.10.3470.10:FF:000001">
    <property type="entry name" value="Vitamin B12 ABC transporter permease BtuC"/>
    <property type="match status" value="1"/>
</dbReference>
<dbReference type="PANTHER" id="PTHR30472">
    <property type="entry name" value="FERRIC ENTEROBACTIN TRANSPORT SYSTEM PERMEASE PROTEIN"/>
    <property type="match status" value="1"/>
</dbReference>
<dbReference type="CDD" id="cd06550">
    <property type="entry name" value="TM_ABC_iron-siderophores_like"/>
    <property type="match status" value="1"/>
</dbReference>
<dbReference type="STRING" id="1529.SAMN04487885_13112"/>
<dbReference type="Gene3D" id="1.10.3470.10">
    <property type="entry name" value="ABC transporter involved in vitamin B12 uptake, BtuC"/>
    <property type="match status" value="1"/>
</dbReference>
<feature type="transmembrane region" description="Helical" evidence="8">
    <location>
        <begin position="289"/>
        <end position="312"/>
    </location>
</feature>
<keyword evidence="3" id="KW-0813">Transport</keyword>
<keyword evidence="5 8" id="KW-0812">Transmembrane</keyword>
<dbReference type="EMBL" id="FOOE01000031">
    <property type="protein sequence ID" value="SFG17641.1"/>
    <property type="molecule type" value="Genomic_DNA"/>
</dbReference>
<protein>
    <submittedName>
        <fullName evidence="9">Iron complex transport system permease protein</fullName>
    </submittedName>
</protein>
<evidence type="ECO:0000256" key="2">
    <source>
        <dbReference type="ARBA" id="ARBA00007935"/>
    </source>
</evidence>
<feature type="transmembrane region" description="Helical" evidence="8">
    <location>
        <begin position="99"/>
        <end position="121"/>
    </location>
</feature>
<evidence type="ECO:0000256" key="6">
    <source>
        <dbReference type="ARBA" id="ARBA00022989"/>
    </source>
</evidence>
<dbReference type="eggNOG" id="COG0609">
    <property type="taxonomic scope" value="Bacteria"/>
</dbReference>
<accession>A0A1I2PW70</accession>
<dbReference type="SUPFAM" id="SSF81345">
    <property type="entry name" value="ABC transporter involved in vitamin B12 uptake, BtuC"/>
    <property type="match status" value="1"/>
</dbReference>
<dbReference type="GO" id="GO:0005886">
    <property type="term" value="C:plasma membrane"/>
    <property type="evidence" value="ECO:0007669"/>
    <property type="project" value="UniProtKB-SubCell"/>
</dbReference>
<dbReference type="Pfam" id="PF01032">
    <property type="entry name" value="FecCD"/>
    <property type="match status" value="1"/>
</dbReference>
<evidence type="ECO:0000256" key="1">
    <source>
        <dbReference type="ARBA" id="ARBA00004651"/>
    </source>
</evidence>
<evidence type="ECO:0000313" key="9">
    <source>
        <dbReference type="EMBL" id="SFG17641.1"/>
    </source>
</evidence>
<keyword evidence="6 8" id="KW-1133">Transmembrane helix</keyword>
<dbReference type="GO" id="GO:0022857">
    <property type="term" value="F:transmembrane transporter activity"/>
    <property type="evidence" value="ECO:0007669"/>
    <property type="project" value="InterPro"/>
</dbReference>
<feature type="transmembrane region" description="Helical" evidence="8">
    <location>
        <begin position="127"/>
        <end position="148"/>
    </location>
</feature>
<feature type="transmembrane region" description="Helical" evidence="8">
    <location>
        <begin position="160"/>
        <end position="182"/>
    </location>
</feature>
<feature type="transmembrane region" description="Helical" evidence="8">
    <location>
        <begin position="202"/>
        <end position="220"/>
    </location>
</feature>
<organism evidence="9 10">
    <name type="scientific">Clostridium cadaveris</name>
    <dbReference type="NCBI Taxonomy" id="1529"/>
    <lineage>
        <taxon>Bacteria</taxon>
        <taxon>Bacillati</taxon>
        <taxon>Bacillota</taxon>
        <taxon>Clostridia</taxon>
        <taxon>Eubacteriales</taxon>
        <taxon>Clostridiaceae</taxon>
        <taxon>Clostridium</taxon>
    </lineage>
</organism>
<evidence type="ECO:0000256" key="5">
    <source>
        <dbReference type="ARBA" id="ARBA00022692"/>
    </source>
</evidence>
<feature type="transmembrane region" description="Helical" evidence="8">
    <location>
        <begin position="12"/>
        <end position="41"/>
    </location>
</feature>
<reference evidence="9 10" key="1">
    <citation type="submission" date="2016-10" db="EMBL/GenBank/DDBJ databases">
        <authorList>
            <person name="de Groot N.N."/>
        </authorList>
    </citation>
    <scope>NUCLEOTIDE SEQUENCE [LARGE SCALE GENOMIC DNA]</scope>
    <source>
        <strain evidence="9 10">NLAE-zl-G419</strain>
    </source>
</reference>
<dbReference type="InterPro" id="IPR000522">
    <property type="entry name" value="ABC_transptr_permease_BtuC"/>
</dbReference>
<dbReference type="OrthoDB" id="9792889at2"/>
<name>A0A1I2PW70_9CLOT</name>
<dbReference type="InterPro" id="IPR037294">
    <property type="entry name" value="ABC_BtuC-like"/>
</dbReference>
<evidence type="ECO:0000256" key="4">
    <source>
        <dbReference type="ARBA" id="ARBA00022475"/>
    </source>
</evidence>
<comment type="subcellular location">
    <subcellularLocation>
        <location evidence="1">Cell membrane</location>
        <topology evidence="1">Multi-pass membrane protein</topology>
    </subcellularLocation>
</comment>
<keyword evidence="10" id="KW-1185">Reference proteome</keyword>
<proteinExistence type="inferred from homology"/>
<dbReference type="GO" id="GO:0033214">
    <property type="term" value="P:siderophore-iron import into cell"/>
    <property type="evidence" value="ECO:0007669"/>
    <property type="project" value="TreeGrafter"/>
</dbReference>
<keyword evidence="7 8" id="KW-0472">Membrane</keyword>
<dbReference type="RefSeq" id="WP_074846480.1">
    <property type="nucleotide sequence ID" value="NZ_CABMJC010000005.1"/>
</dbReference>
<evidence type="ECO:0000256" key="7">
    <source>
        <dbReference type="ARBA" id="ARBA00023136"/>
    </source>
</evidence>
<keyword evidence="4" id="KW-1003">Cell membrane</keyword>
<gene>
    <name evidence="9" type="ORF">SAMN04487885_13112</name>
</gene>
<evidence type="ECO:0000256" key="3">
    <source>
        <dbReference type="ARBA" id="ARBA00022448"/>
    </source>
</evidence>
<evidence type="ECO:0000313" key="10">
    <source>
        <dbReference type="Proteomes" id="UP000182135"/>
    </source>
</evidence>
<dbReference type="GeneID" id="90546402"/>